<sequence length="1057" mass="106668">MAPPWPPPPPRCCARAAQVADGSSGDDTAAAGVPEPSAGPPPPQQQPQPQPAGSTQQRLSWRAAAPPAGAAAQDDPWGRRGDGRPAGGGGRGKGGPSGAGGRPASGSGGGGNDDDGGGGLEWYVAEDGQSIKGPGWTLASAEAKEWAHAAARIYGRGATAALLSGKPPAGYSDALGAAHDAEARERAARLAARVPPLSREYRQRLAAAAAAATAALSAAAARRPPVPEETMQELRGLEELARETRDPDAAEIAATLVKEVSDGQPLDERALELLAADEPHSEYETFGVGGQDLDEWIRANMLGQESSYQQKDHFPALKDNAAQFFGLLESDWEPIFTLYGAASDAFDKPLTLAALRALAGGAAERWELCGHRESQILACLVRELAERAQRFLPEMTPSEMAMLSATLGRFSVNSRPVLTALQREAFGAGPAAAGAEAPPPQRHRQQQDRQPQPRQQQQQQRQQRQQQRLTTAEASDLLWGMAKVGHRPPTAWLLSVAQGAISAADGGPADAVSLGRLLFSLALIRFRPGKDLLSAVYSASAPHLAAFSPRQLSNTIWATAELGARPPAAWLGAALEALASAHAAAAAEAAAPAAPPLGEWWRRGAPGGGGGGGGGVVAATLGEARALRRAAGRALAVRSLGGGPGGEAAREVAEAAARDLGPDQLADIVISLEQLLRSYSSAAAPSAAAGRGGGFKGRGKARGGGAAASEAAAVAEAVARYMPSWYEATLIELPEAEPLELCRLLAGAAAIADGAGRLRPALAALRLDQTATKGGLRRDGEGGGGGGGPDAAAAAAPPGKGRRWDEVRSGGGGGEYAPPPRPPGAWLAVAARALHVRRTAFAAGAFADLFLSLGALVRGHPEEGLLLGRGDGGGGSGGSSSSGGDGGGGERASSEDALQPAGAAAAAAAGAGPRPVEAAAARGAGARGDCISPLLRGLASITGRRLRGEEDPVALVHIASALTGLGLQLPSSWLEQHAAALSEALSAAVGGGVLPPDGAAALASEAARIYEAQAVPQAARGWEQIAARLAAAGPAPAGEGLQRGEARRGRGGGDGGG</sequence>
<gene>
    <name evidence="2" type="ORF">Rsub_08666</name>
</gene>
<evidence type="ECO:0000313" key="2">
    <source>
        <dbReference type="EMBL" id="GBF95684.1"/>
    </source>
</evidence>
<evidence type="ECO:0000313" key="3">
    <source>
        <dbReference type="Proteomes" id="UP000247498"/>
    </source>
</evidence>
<feature type="compositionally biased region" description="Low complexity" evidence="1">
    <location>
        <begin position="63"/>
        <end position="72"/>
    </location>
</feature>
<feature type="region of interest" description="Disordered" evidence="1">
    <location>
        <begin position="429"/>
        <end position="470"/>
    </location>
</feature>
<accession>A0A2V0P739</accession>
<feature type="compositionally biased region" description="Gly residues" evidence="1">
    <location>
        <begin position="867"/>
        <end position="890"/>
    </location>
</feature>
<keyword evidence="3" id="KW-1185">Reference proteome</keyword>
<feature type="region of interest" description="Disordered" evidence="1">
    <location>
        <begin position="773"/>
        <end position="822"/>
    </location>
</feature>
<feature type="region of interest" description="Disordered" evidence="1">
    <location>
        <begin position="1"/>
        <end position="122"/>
    </location>
</feature>
<feature type="region of interest" description="Disordered" evidence="1">
    <location>
        <begin position="1034"/>
        <end position="1057"/>
    </location>
</feature>
<feature type="compositionally biased region" description="Low complexity" evidence="1">
    <location>
        <begin position="448"/>
        <end position="468"/>
    </location>
</feature>
<feature type="compositionally biased region" description="Low complexity" evidence="1">
    <location>
        <begin position="790"/>
        <end position="799"/>
    </location>
</feature>
<comment type="caution">
    <text evidence="2">The sequence shown here is derived from an EMBL/GenBank/DDBJ whole genome shotgun (WGS) entry which is preliminary data.</text>
</comment>
<dbReference type="AlphaFoldDB" id="A0A2V0P739"/>
<feature type="compositionally biased region" description="Low complexity" evidence="1">
    <location>
        <begin position="12"/>
        <end position="36"/>
    </location>
</feature>
<feature type="compositionally biased region" description="Pro residues" evidence="1">
    <location>
        <begin position="1"/>
        <end position="11"/>
    </location>
</feature>
<dbReference type="EMBL" id="BDRX01000069">
    <property type="protein sequence ID" value="GBF95684.1"/>
    <property type="molecule type" value="Genomic_DNA"/>
</dbReference>
<feature type="compositionally biased region" description="Pro residues" evidence="1">
    <location>
        <begin position="37"/>
        <end position="50"/>
    </location>
</feature>
<feature type="region of interest" description="Disordered" evidence="1">
    <location>
        <begin position="866"/>
        <end position="909"/>
    </location>
</feature>
<name>A0A2V0P739_9CHLO</name>
<reference evidence="2 3" key="1">
    <citation type="journal article" date="2018" name="Sci. Rep.">
        <title>Raphidocelis subcapitata (=Pseudokirchneriella subcapitata) provides an insight into genome evolution and environmental adaptations in the Sphaeropleales.</title>
        <authorList>
            <person name="Suzuki S."/>
            <person name="Yamaguchi H."/>
            <person name="Nakajima N."/>
            <person name="Kawachi M."/>
        </authorList>
    </citation>
    <scope>NUCLEOTIDE SEQUENCE [LARGE SCALE GENOMIC DNA]</scope>
    <source>
        <strain evidence="2 3">NIES-35</strain>
    </source>
</reference>
<protein>
    <submittedName>
        <fullName evidence="2">Uncharacterized protein</fullName>
    </submittedName>
</protein>
<dbReference type="Proteomes" id="UP000247498">
    <property type="component" value="Unassembled WGS sequence"/>
</dbReference>
<feature type="compositionally biased region" description="Low complexity" evidence="1">
    <location>
        <begin position="895"/>
        <end position="909"/>
    </location>
</feature>
<feature type="compositionally biased region" description="Gly residues" evidence="1">
    <location>
        <begin position="84"/>
        <end position="111"/>
    </location>
</feature>
<evidence type="ECO:0000256" key="1">
    <source>
        <dbReference type="SAM" id="MobiDB-lite"/>
    </source>
</evidence>
<dbReference type="InParanoid" id="A0A2V0P739"/>
<proteinExistence type="predicted"/>
<dbReference type="OrthoDB" id="514430at2759"/>
<organism evidence="2 3">
    <name type="scientific">Raphidocelis subcapitata</name>
    <dbReference type="NCBI Taxonomy" id="307507"/>
    <lineage>
        <taxon>Eukaryota</taxon>
        <taxon>Viridiplantae</taxon>
        <taxon>Chlorophyta</taxon>
        <taxon>core chlorophytes</taxon>
        <taxon>Chlorophyceae</taxon>
        <taxon>CS clade</taxon>
        <taxon>Sphaeropleales</taxon>
        <taxon>Selenastraceae</taxon>
        <taxon>Raphidocelis</taxon>
    </lineage>
</organism>